<dbReference type="PANTHER" id="PTHR10815:SF14">
    <property type="entry name" value="BIFUNCTIONAL TRANSCRIPTIONAL ACTIVATOR_DNA REPAIR ENZYME ADA"/>
    <property type="match status" value="1"/>
</dbReference>
<dbReference type="Gene3D" id="3.30.160.70">
    <property type="entry name" value="Methylated DNA-protein cysteine methyltransferase domain"/>
    <property type="match status" value="1"/>
</dbReference>
<dbReference type="SUPFAM" id="SSF46689">
    <property type="entry name" value="Homeodomain-like"/>
    <property type="match status" value="1"/>
</dbReference>
<dbReference type="AlphaFoldDB" id="A0A137S245"/>
<keyword evidence="8" id="KW-0804">Transcription</keyword>
<keyword evidence="5 12" id="KW-0808">Transferase</keyword>
<dbReference type="SMART" id="SM00342">
    <property type="entry name" value="HTH_ARAC"/>
    <property type="match status" value="1"/>
</dbReference>
<evidence type="ECO:0000256" key="8">
    <source>
        <dbReference type="ARBA" id="ARBA00023163"/>
    </source>
</evidence>
<proteinExistence type="inferred from homology"/>
<dbReference type="InterPro" id="IPR036217">
    <property type="entry name" value="MethylDNA_cys_MeTrfase_DNAb"/>
</dbReference>
<evidence type="ECO:0000256" key="3">
    <source>
        <dbReference type="ARBA" id="ARBA00011918"/>
    </source>
</evidence>
<dbReference type="PROSITE" id="PS01124">
    <property type="entry name" value="HTH_ARAC_FAMILY_2"/>
    <property type="match status" value="1"/>
</dbReference>
<dbReference type="InterPro" id="IPR036388">
    <property type="entry name" value="WH-like_DNA-bd_sf"/>
</dbReference>
<gene>
    <name evidence="12" type="ORF">J122_3928</name>
</gene>
<evidence type="ECO:0000256" key="5">
    <source>
        <dbReference type="ARBA" id="ARBA00022679"/>
    </source>
</evidence>
<reference evidence="13" key="1">
    <citation type="submission" date="2015-12" db="EMBL/GenBank/DDBJ databases">
        <authorList>
            <person name="Lima A."/>
            <person name="Farahani Zayas N."/>
            <person name="Castro Da Silva M.A."/>
            <person name="Cabral A."/>
            <person name="Pessatti M.L."/>
        </authorList>
    </citation>
    <scope>NUCLEOTIDE SEQUENCE [LARGE SCALE GENOMIC DNA]</scope>
    <source>
        <strain evidence="13">LAMA 842</strain>
    </source>
</reference>
<dbReference type="PATRIC" id="fig|1306954.6.peg.2764"/>
<dbReference type="InterPro" id="IPR001497">
    <property type="entry name" value="MethylDNA_cys_MeTrfase_AS"/>
</dbReference>
<dbReference type="PROSITE" id="PS00374">
    <property type="entry name" value="MGMT"/>
    <property type="match status" value="1"/>
</dbReference>
<dbReference type="GO" id="GO:0006281">
    <property type="term" value="P:DNA repair"/>
    <property type="evidence" value="ECO:0007669"/>
    <property type="project" value="UniProtKB-KW"/>
</dbReference>
<dbReference type="InterPro" id="IPR036631">
    <property type="entry name" value="MGMT_N_sf"/>
</dbReference>
<dbReference type="GO" id="GO:0043565">
    <property type="term" value="F:sequence-specific DNA binding"/>
    <property type="evidence" value="ECO:0007669"/>
    <property type="project" value="InterPro"/>
</dbReference>
<dbReference type="Gene3D" id="1.10.10.60">
    <property type="entry name" value="Homeodomain-like"/>
    <property type="match status" value="1"/>
</dbReference>
<evidence type="ECO:0000256" key="2">
    <source>
        <dbReference type="ARBA" id="ARBA00008711"/>
    </source>
</evidence>
<evidence type="ECO:0000256" key="10">
    <source>
        <dbReference type="ARBA" id="ARBA00049348"/>
    </source>
</evidence>
<dbReference type="InterPro" id="IPR009057">
    <property type="entry name" value="Homeodomain-like_sf"/>
</dbReference>
<dbReference type="PANTHER" id="PTHR10815">
    <property type="entry name" value="METHYLATED-DNA--PROTEIN-CYSTEINE METHYLTRANSFERASE"/>
    <property type="match status" value="1"/>
</dbReference>
<dbReference type="Gene3D" id="1.10.10.10">
    <property type="entry name" value="Winged helix-like DNA-binding domain superfamily/Winged helix DNA-binding domain"/>
    <property type="match status" value="1"/>
</dbReference>
<keyword evidence="13" id="KW-1185">Reference proteome</keyword>
<evidence type="ECO:0000256" key="9">
    <source>
        <dbReference type="ARBA" id="ARBA00023204"/>
    </source>
</evidence>
<dbReference type="EC" id="2.1.1.63" evidence="3"/>
<dbReference type="GO" id="GO:0003908">
    <property type="term" value="F:methylated-DNA-[protein]-cysteine S-methyltransferase activity"/>
    <property type="evidence" value="ECO:0007669"/>
    <property type="project" value="UniProtKB-EC"/>
</dbReference>
<protein>
    <recommendedName>
        <fullName evidence="3">methylated-DNA--[protein]-cysteine S-methyltransferase</fullName>
        <ecNumber evidence="3">2.1.1.63</ecNumber>
    </recommendedName>
</protein>
<comment type="catalytic activity">
    <reaction evidence="1">
        <text>a 4-O-methyl-thymidine in DNA + L-cysteinyl-[protein] = a thymidine in DNA + S-methyl-L-cysteinyl-[protein]</text>
        <dbReference type="Rhea" id="RHEA:53428"/>
        <dbReference type="Rhea" id="RHEA-COMP:10131"/>
        <dbReference type="Rhea" id="RHEA-COMP:10132"/>
        <dbReference type="Rhea" id="RHEA-COMP:13555"/>
        <dbReference type="Rhea" id="RHEA-COMP:13556"/>
        <dbReference type="ChEBI" id="CHEBI:29950"/>
        <dbReference type="ChEBI" id="CHEBI:82612"/>
        <dbReference type="ChEBI" id="CHEBI:137386"/>
        <dbReference type="ChEBI" id="CHEBI:137387"/>
        <dbReference type="EC" id="2.1.1.63"/>
    </reaction>
</comment>
<evidence type="ECO:0000256" key="6">
    <source>
        <dbReference type="ARBA" id="ARBA00022763"/>
    </source>
</evidence>
<dbReference type="CDD" id="cd06445">
    <property type="entry name" value="ATase"/>
    <property type="match status" value="1"/>
</dbReference>
<dbReference type="Proteomes" id="UP000070282">
    <property type="component" value="Unassembled WGS sequence"/>
</dbReference>
<dbReference type="EMBL" id="LOCO01000034">
    <property type="protein sequence ID" value="KXO06484.1"/>
    <property type="molecule type" value="Genomic_DNA"/>
</dbReference>
<evidence type="ECO:0000256" key="4">
    <source>
        <dbReference type="ARBA" id="ARBA00022603"/>
    </source>
</evidence>
<keyword evidence="6" id="KW-0227">DNA damage</keyword>
<dbReference type="SUPFAM" id="SSF46767">
    <property type="entry name" value="Methylated DNA-protein cysteine methyltransferase, C-terminal domain"/>
    <property type="match status" value="1"/>
</dbReference>
<comment type="caution">
    <text evidence="12">The sequence shown here is derived from an EMBL/GenBank/DDBJ whole genome shotgun (WGS) entry which is preliminary data.</text>
</comment>
<comment type="catalytic activity">
    <reaction evidence="10">
        <text>a 6-O-methyl-2'-deoxyguanosine in DNA + L-cysteinyl-[protein] = S-methyl-L-cysteinyl-[protein] + a 2'-deoxyguanosine in DNA</text>
        <dbReference type="Rhea" id="RHEA:24000"/>
        <dbReference type="Rhea" id="RHEA-COMP:10131"/>
        <dbReference type="Rhea" id="RHEA-COMP:10132"/>
        <dbReference type="Rhea" id="RHEA-COMP:11367"/>
        <dbReference type="Rhea" id="RHEA-COMP:11368"/>
        <dbReference type="ChEBI" id="CHEBI:29950"/>
        <dbReference type="ChEBI" id="CHEBI:82612"/>
        <dbReference type="ChEBI" id="CHEBI:85445"/>
        <dbReference type="ChEBI" id="CHEBI:85448"/>
        <dbReference type="EC" id="2.1.1.63"/>
    </reaction>
</comment>
<evidence type="ECO:0000259" key="11">
    <source>
        <dbReference type="PROSITE" id="PS01124"/>
    </source>
</evidence>
<evidence type="ECO:0000256" key="7">
    <source>
        <dbReference type="ARBA" id="ARBA00023015"/>
    </source>
</evidence>
<name>A0A137S245_9GAMM</name>
<dbReference type="InterPro" id="IPR014048">
    <property type="entry name" value="MethylDNA_cys_MeTrfase_DNA-bd"/>
</dbReference>
<comment type="similarity">
    <text evidence="2">Belongs to the MGMT family.</text>
</comment>
<dbReference type="Pfam" id="PF01035">
    <property type="entry name" value="DNA_binding_1"/>
    <property type="match status" value="1"/>
</dbReference>
<keyword evidence="9" id="KW-0234">DNA repair</keyword>
<evidence type="ECO:0000256" key="1">
    <source>
        <dbReference type="ARBA" id="ARBA00001286"/>
    </source>
</evidence>
<keyword evidence="4 12" id="KW-0489">Methyltransferase</keyword>
<dbReference type="RefSeq" id="WP_082780650.1">
    <property type="nucleotide sequence ID" value="NZ_LOCO01000034.1"/>
</dbReference>
<accession>A0A137S245</accession>
<dbReference type="FunFam" id="1.10.10.10:FF:000214">
    <property type="entry name" value="Methylated-DNA--protein-cysteine methyltransferase"/>
    <property type="match status" value="1"/>
</dbReference>
<evidence type="ECO:0000313" key="12">
    <source>
        <dbReference type="EMBL" id="KXO06484.1"/>
    </source>
</evidence>
<dbReference type="SUPFAM" id="SSF53155">
    <property type="entry name" value="Methylated DNA-protein cysteine methyltransferase domain"/>
    <property type="match status" value="1"/>
</dbReference>
<dbReference type="InterPro" id="IPR018060">
    <property type="entry name" value="HTH_AraC"/>
</dbReference>
<dbReference type="NCBIfam" id="TIGR00589">
    <property type="entry name" value="ogt"/>
    <property type="match status" value="1"/>
</dbReference>
<evidence type="ECO:0000313" key="13">
    <source>
        <dbReference type="Proteomes" id="UP000070282"/>
    </source>
</evidence>
<feature type="domain" description="HTH araC/xylS-type" evidence="11">
    <location>
        <begin position="30"/>
        <end position="127"/>
    </location>
</feature>
<dbReference type="GO" id="GO:0032259">
    <property type="term" value="P:methylation"/>
    <property type="evidence" value="ECO:0007669"/>
    <property type="project" value="UniProtKB-KW"/>
</dbReference>
<dbReference type="Pfam" id="PF12833">
    <property type="entry name" value="HTH_18"/>
    <property type="match status" value="1"/>
</dbReference>
<organism evidence="12 13">
    <name type="scientific">Marinobacter excellens LAMA 842</name>
    <dbReference type="NCBI Taxonomy" id="1306954"/>
    <lineage>
        <taxon>Bacteria</taxon>
        <taxon>Pseudomonadati</taxon>
        <taxon>Pseudomonadota</taxon>
        <taxon>Gammaproteobacteria</taxon>
        <taxon>Pseudomonadales</taxon>
        <taxon>Marinobacteraceae</taxon>
        <taxon>Marinobacter</taxon>
    </lineage>
</organism>
<keyword evidence="7" id="KW-0805">Transcription regulation</keyword>
<sequence length="306" mass="33519">MPLPVEQEMRAVLESGDDRQEGDSRMTRLVRIAHYIETHADEPLTLAGLAAIVGLSPTRLQRQFKEAFGVSPKAYQDAVRMRYFKQSLKNGDKVTDAIFASGFGSVSRVYGEAHRNIGMPPRAYRAGGEGEVIVYACRPTSLGLMAMAATDRGVCFVQFGDSESSLVSGLKTEFPKAEVRASPARNAPELDAWVEALDQHISQGAPRPDLPLDMRGTAFQMKVWQFLLSIREGDVLSYSELAAKIDKPKAVRAVASACGKNRIGVLIPCHRVLRGDGGLGGYRWGLERKRALLDAEQKQQRADDGS</sequence>
<dbReference type="GO" id="GO:0003700">
    <property type="term" value="F:DNA-binding transcription factor activity"/>
    <property type="evidence" value="ECO:0007669"/>
    <property type="project" value="InterPro"/>
</dbReference>